<dbReference type="PANTHER" id="PTHR30193">
    <property type="entry name" value="ABC TRANSPORTER PERMEASE PROTEIN"/>
    <property type="match status" value="1"/>
</dbReference>
<evidence type="ECO:0000313" key="10">
    <source>
        <dbReference type="EMBL" id="MBP2355938.1"/>
    </source>
</evidence>
<comment type="subcellular location">
    <subcellularLocation>
        <location evidence="1 7">Cell membrane</location>
        <topology evidence="1 7">Multi-pass membrane protein</topology>
    </subcellularLocation>
</comment>
<evidence type="ECO:0000256" key="2">
    <source>
        <dbReference type="ARBA" id="ARBA00022448"/>
    </source>
</evidence>
<feature type="region of interest" description="Disordered" evidence="8">
    <location>
        <begin position="1"/>
        <end position="32"/>
    </location>
</feature>
<sequence length="325" mass="36378">MADLRSKEDLLSARDGPSSIRRGRPQKQSRRKKTHWGVYGALAPLAITLLVFQYYPALNGIWNSFWNWNPGFTSTFTGFDNYIRMFGDTVWWQSFGNLGIIFAFSIVTWVFPLLAAELLVSLRSQRAQFVFRTLLIVPMAFPGIVTALVWSFLYQPNSGVLNEILRGFALGDLAQNWLGDSRLALLALLFIGFPFVAGLPFLIFYSTLQNVPKEIFEACAIDGVGRVRRLWAIDIPLMARQVQLLVILVIIQTLQYGFVAYVLTHGGPDNATMVPVLYMLSQAYDGQAWGYAATLSTTLFALTVLLSAIVAVFRRKDSTTNVKGL</sequence>
<evidence type="ECO:0000313" key="11">
    <source>
        <dbReference type="Proteomes" id="UP000755585"/>
    </source>
</evidence>
<dbReference type="PANTHER" id="PTHR30193:SF41">
    <property type="entry name" value="DIACETYLCHITOBIOSE UPTAKE SYSTEM PERMEASE PROTEIN NGCF"/>
    <property type="match status" value="1"/>
</dbReference>
<feature type="transmembrane region" description="Helical" evidence="7">
    <location>
        <begin position="288"/>
        <end position="313"/>
    </location>
</feature>
<organism evidence="10 11">
    <name type="scientific">Kribbella aluminosa</name>
    <dbReference type="NCBI Taxonomy" id="416017"/>
    <lineage>
        <taxon>Bacteria</taxon>
        <taxon>Bacillati</taxon>
        <taxon>Actinomycetota</taxon>
        <taxon>Actinomycetes</taxon>
        <taxon>Propionibacteriales</taxon>
        <taxon>Kribbellaceae</taxon>
        <taxon>Kribbella</taxon>
    </lineage>
</organism>
<evidence type="ECO:0000256" key="7">
    <source>
        <dbReference type="RuleBase" id="RU363032"/>
    </source>
</evidence>
<keyword evidence="4 7" id="KW-0812">Transmembrane</keyword>
<dbReference type="PROSITE" id="PS50928">
    <property type="entry name" value="ABC_TM1"/>
    <property type="match status" value="1"/>
</dbReference>
<evidence type="ECO:0000256" key="3">
    <source>
        <dbReference type="ARBA" id="ARBA00022475"/>
    </source>
</evidence>
<evidence type="ECO:0000259" key="9">
    <source>
        <dbReference type="PROSITE" id="PS50928"/>
    </source>
</evidence>
<dbReference type="SUPFAM" id="SSF161098">
    <property type="entry name" value="MetI-like"/>
    <property type="match status" value="1"/>
</dbReference>
<keyword evidence="6 7" id="KW-0472">Membrane</keyword>
<feature type="transmembrane region" description="Helical" evidence="7">
    <location>
        <begin position="129"/>
        <end position="153"/>
    </location>
</feature>
<evidence type="ECO:0000256" key="6">
    <source>
        <dbReference type="ARBA" id="ARBA00023136"/>
    </source>
</evidence>
<evidence type="ECO:0000256" key="1">
    <source>
        <dbReference type="ARBA" id="ARBA00004651"/>
    </source>
</evidence>
<dbReference type="Pfam" id="PF00528">
    <property type="entry name" value="BPD_transp_1"/>
    <property type="match status" value="1"/>
</dbReference>
<dbReference type="InterPro" id="IPR051393">
    <property type="entry name" value="ABC_transporter_permease"/>
</dbReference>
<evidence type="ECO:0000256" key="8">
    <source>
        <dbReference type="SAM" id="MobiDB-lite"/>
    </source>
</evidence>
<feature type="transmembrane region" description="Helical" evidence="7">
    <location>
        <begin position="36"/>
        <end position="55"/>
    </location>
</feature>
<evidence type="ECO:0000256" key="4">
    <source>
        <dbReference type="ARBA" id="ARBA00022692"/>
    </source>
</evidence>
<evidence type="ECO:0000256" key="5">
    <source>
        <dbReference type="ARBA" id="ARBA00022989"/>
    </source>
</evidence>
<name>A0ABS4UWA6_9ACTN</name>
<dbReference type="Proteomes" id="UP000755585">
    <property type="component" value="Unassembled WGS sequence"/>
</dbReference>
<keyword evidence="5 7" id="KW-1133">Transmembrane helix</keyword>
<proteinExistence type="inferred from homology"/>
<feature type="transmembrane region" description="Helical" evidence="7">
    <location>
        <begin position="244"/>
        <end position="263"/>
    </location>
</feature>
<feature type="transmembrane region" description="Helical" evidence="7">
    <location>
        <begin position="183"/>
        <end position="205"/>
    </location>
</feature>
<comment type="caution">
    <text evidence="10">The sequence shown here is derived from an EMBL/GenBank/DDBJ whole genome shotgun (WGS) entry which is preliminary data.</text>
</comment>
<protein>
    <submittedName>
        <fullName evidence="10">Raffinose/stachyose/melibiose transport system permease protein</fullName>
    </submittedName>
</protein>
<feature type="compositionally biased region" description="Basic and acidic residues" evidence="8">
    <location>
        <begin position="1"/>
        <end position="12"/>
    </location>
</feature>
<accession>A0ABS4UWA6</accession>
<keyword evidence="11" id="KW-1185">Reference proteome</keyword>
<feature type="domain" description="ABC transmembrane type-1" evidence="9">
    <location>
        <begin position="94"/>
        <end position="310"/>
    </location>
</feature>
<dbReference type="EMBL" id="JAGINT010000002">
    <property type="protein sequence ID" value="MBP2355938.1"/>
    <property type="molecule type" value="Genomic_DNA"/>
</dbReference>
<keyword evidence="2 7" id="KW-0813">Transport</keyword>
<dbReference type="Gene3D" id="1.10.3720.10">
    <property type="entry name" value="MetI-like"/>
    <property type="match status" value="1"/>
</dbReference>
<dbReference type="CDD" id="cd06261">
    <property type="entry name" value="TM_PBP2"/>
    <property type="match status" value="1"/>
</dbReference>
<dbReference type="InterPro" id="IPR035906">
    <property type="entry name" value="MetI-like_sf"/>
</dbReference>
<feature type="compositionally biased region" description="Basic residues" evidence="8">
    <location>
        <begin position="21"/>
        <end position="32"/>
    </location>
</feature>
<dbReference type="InterPro" id="IPR000515">
    <property type="entry name" value="MetI-like"/>
</dbReference>
<keyword evidence="3" id="KW-1003">Cell membrane</keyword>
<feature type="transmembrane region" description="Helical" evidence="7">
    <location>
        <begin position="98"/>
        <end position="122"/>
    </location>
</feature>
<dbReference type="RefSeq" id="WP_209698540.1">
    <property type="nucleotide sequence ID" value="NZ_BAAAVU010000005.1"/>
</dbReference>
<comment type="similarity">
    <text evidence="7">Belongs to the binding-protein-dependent transport system permease family.</text>
</comment>
<reference evidence="10 11" key="1">
    <citation type="submission" date="2021-03" db="EMBL/GenBank/DDBJ databases">
        <title>Sequencing the genomes of 1000 actinobacteria strains.</title>
        <authorList>
            <person name="Klenk H.-P."/>
        </authorList>
    </citation>
    <scope>NUCLEOTIDE SEQUENCE [LARGE SCALE GENOMIC DNA]</scope>
    <source>
        <strain evidence="10 11">DSM 18824</strain>
    </source>
</reference>
<gene>
    <name evidence="10" type="ORF">JOF29_007048</name>
</gene>